<dbReference type="Proteomes" id="UP000448292">
    <property type="component" value="Unassembled WGS sequence"/>
</dbReference>
<dbReference type="PROSITE" id="PS50005">
    <property type="entry name" value="TPR"/>
    <property type="match status" value="1"/>
</dbReference>
<dbReference type="AlphaFoldDB" id="A0A7M3MIF6"/>
<dbReference type="InterPro" id="IPR019734">
    <property type="entry name" value="TPR_rpt"/>
</dbReference>
<dbReference type="Pfam" id="PF13432">
    <property type="entry name" value="TPR_16"/>
    <property type="match status" value="2"/>
</dbReference>
<feature type="repeat" description="TPR" evidence="1">
    <location>
        <begin position="90"/>
        <end position="123"/>
    </location>
</feature>
<reference evidence="2 3" key="1">
    <citation type="submission" date="2018-06" db="EMBL/GenBank/DDBJ databases">
        <title>Complete genome of Desulfovibrio indonesiensis P37SLT.</title>
        <authorList>
            <person name="Crispim J.S."/>
            <person name="Vidigal P.M.P."/>
            <person name="Silva L.C.F."/>
            <person name="Laguardia C.N."/>
            <person name="Araujo L.C."/>
            <person name="Dias R.S."/>
            <person name="Sousa M.P."/>
            <person name="Paula S.O."/>
            <person name="Silva C."/>
        </authorList>
    </citation>
    <scope>NUCLEOTIDE SEQUENCE [LARGE SCALE GENOMIC DNA]</scope>
    <source>
        <strain evidence="2 3">P37SLT</strain>
    </source>
</reference>
<sequence>MIMPSVRTLLLLAVMSFMVAACGTSRIVGNYYLRTDDYSKGAAHFRKQVAENPRSAMANYYLGRMLLAQNKAGEALPYLEQAASLDSGEEEHWFWLGVARWADGDMQGEREAYQKALAIDPKFFPARLYLAHNYKNAGRFDEALPHYDKVLVEAPLHPDALFNRADILQNTGKRGLAVPAWKKYLDNYPDGSWAREASLALNGLGDFTYRIHVIGVRQILLQKIALDSASPRKLTKESKESTDVVASMLKDDPDLQVEIASYDDAGESAARDRAEVVRNELLKNGARPGQVDIAVYGRPEIIRAGGEIHTLDDSVVFRNPRP</sequence>
<dbReference type="OrthoDB" id="5430410at2"/>
<comment type="caution">
    <text evidence="2">The sequence shown here is derived from an EMBL/GenBank/DDBJ whole genome shotgun (WGS) entry which is preliminary data.</text>
</comment>
<evidence type="ECO:0000313" key="3">
    <source>
        <dbReference type="Proteomes" id="UP000448292"/>
    </source>
</evidence>
<proteinExistence type="predicted"/>
<evidence type="ECO:0008006" key="4">
    <source>
        <dbReference type="Google" id="ProtNLM"/>
    </source>
</evidence>
<protein>
    <recommendedName>
        <fullName evidence="4">Tetratricopeptide repeat protein</fullName>
    </recommendedName>
</protein>
<dbReference type="SMART" id="SM00028">
    <property type="entry name" value="TPR"/>
    <property type="match status" value="5"/>
</dbReference>
<organism evidence="2 3">
    <name type="scientific">Oceanidesulfovibrio indonesiensis</name>
    <dbReference type="NCBI Taxonomy" id="54767"/>
    <lineage>
        <taxon>Bacteria</taxon>
        <taxon>Pseudomonadati</taxon>
        <taxon>Thermodesulfobacteriota</taxon>
        <taxon>Desulfovibrionia</taxon>
        <taxon>Desulfovibrionales</taxon>
        <taxon>Desulfovibrionaceae</taxon>
        <taxon>Oceanidesulfovibrio</taxon>
    </lineage>
</organism>
<dbReference type="PROSITE" id="PS51257">
    <property type="entry name" value="PROKAR_LIPOPROTEIN"/>
    <property type="match status" value="1"/>
</dbReference>
<dbReference type="EMBL" id="QMIE01000002">
    <property type="protein sequence ID" value="TVM19472.1"/>
    <property type="molecule type" value="Genomic_DNA"/>
</dbReference>
<accession>A0A7M3MIF6</accession>
<name>A0A7M3MIF6_9BACT</name>
<keyword evidence="3" id="KW-1185">Reference proteome</keyword>
<dbReference type="InterPro" id="IPR036737">
    <property type="entry name" value="OmpA-like_sf"/>
</dbReference>
<dbReference type="Gene3D" id="1.25.40.10">
    <property type="entry name" value="Tetratricopeptide repeat domain"/>
    <property type="match status" value="1"/>
</dbReference>
<evidence type="ECO:0000313" key="2">
    <source>
        <dbReference type="EMBL" id="TVM19472.1"/>
    </source>
</evidence>
<evidence type="ECO:0000256" key="1">
    <source>
        <dbReference type="PROSITE-ProRule" id="PRU00339"/>
    </source>
</evidence>
<dbReference type="SUPFAM" id="SSF103088">
    <property type="entry name" value="OmpA-like"/>
    <property type="match status" value="1"/>
</dbReference>
<dbReference type="PANTHER" id="PTHR12558">
    <property type="entry name" value="CELL DIVISION CYCLE 16,23,27"/>
    <property type="match status" value="1"/>
</dbReference>
<dbReference type="InterPro" id="IPR011990">
    <property type="entry name" value="TPR-like_helical_dom_sf"/>
</dbReference>
<dbReference type="SUPFAM" id="SSF48452">
    <property type="entry name" value="TPR-like"/>
    <property type="match status" value="1"/>
</dbReference>
<gene>
    <name evidence="2" type="ORF">DPQ33_03700</name>
</gene>
<keyword evidence="1" id="KW-0802">TPR repeat</keyword>
<dbReference type="Gene3D" id="3.30.1330.60">
    <property type="entry name" value="OmpA-like domain"/>
    <property type="match status" value="1"/>
</dbReference>
<dbReference type="PANTHER" id="PTHR12558:SF13">
    <property type="entry name" value="CELL DIVISION CYCLE PROTEIN 27 HOMOLOG"/>
    <property type="match status" value="1"/>
</dbReference>
<dbReference type="GO" id="GO:0051301">
    <property type="term" value="P:cell division"/>
    <property type="evidence" value="ECO:0007669"/>
    <property type="project" value="TreeGrafter"/>
</dbReference>